<keyword evidence="3" id="KW-1185">Reference proteome</keyword>
<evidence type="ECO:0000313" key="3">
    <source>
        <dbReference type="Proteomes" id="UP000308197"/>
    </source>
</evidence>
<evidence type="ECO:0000313" key="2">
    <source>
        <dbReference type="EMBL" id="TFK87648.1"/>
    </source>
</evidence>
<sequence length="339" mass="38483">MPGTRSSKRRRAGSESLDEALKEDNITLDEEVTIPDGNVFLVAQRVAFRVHKSSLSRVSDVFRDLFALPPNSNTETLHGLPYVQVWDDPDDLRHLLLVVCCGKNYYYENDEVKPVPFRVLAALIRVGHKYAVQPVLSDALARLKKYYTSDLPAWLDVEGRNRFVSDVKPRDAATVIQLARLTNTPILLPTAYFIASRLMSTVHENGNELALSLFSPEDTAFLFAARIVFVKVAYARMMSLVTCLPSARCHSPQSCMKTALRALNNNNRNTNNAHEDKVFDLMHPWFWDVLAEQRSVCAECRAHSDDYDARLRSAMWNLLPAHFDLEVDGWPTNTEPIYK</sequence>
<dbReference type="PROSITE" id="PS50097">
    <property type="entry name" value="BTB"/>
    <property type="match status" value="1"/>
</dbReference>
<protein>
    <recommendedName>
        <fullName evidence="1">BTB domain-containing protein</fullName>
    </recommendedName>
</protein>
<evidence type="ECO:0000259" key="1">
    <source>
        <dbReference type="PROSITE" id="PS50097"/>
    </source>
</evidence>
<dbReference type="EMBL" id="ML211144">
    <property type="protein sequence ID" value="TFK87648.1"/>
    <property type="molecule type" value="Genomic_DNA"/>
</dbReference>
<organism evidence="2 3">
    <name type="scientific">Polyporus arcularius HHB13444</name>
    <dbReference type="NCBI Taxonomy" id="1314778"/>
    <lineage>
        <taxon>Eukaryota</taxon>
        <taxon>Fungi</taxon>
        <taxon>Dikarya</taxon>
        <taxon>Basidiomycota</taxon>
        <taxon>Agaricomycotina</taxon>
        <taxon>Agaricomycetes</taxon>
        <taxon>Polyporales</taxon>
        <taxon>Polyporaceae</taxon>
        <taxon>Polyporus</taxon>
    </lineage>
</organism>
<dbReference type="AlphaFoldDB" id="A0A5C3PGC9"/>
<reference evidence="2 3" key="1">
    <citation type="journal article" date="2019" name="Nat. Ecol. Evol.">
        <title>Megaphylogeny resolves global patterns of mushroom evolution.</title>
        <authorList>
            <person name="Varga T."/>
            <person name="Krizsan K."/>
            <person name="Foldi C."/>
            <person name="Dima B."/>
            <person name="Sanchez-Garcia M."/>
            <person name="Sanchez-Ramirez S."/>
            <person name="Szollosi G.J."/>
            <person name="Szarkandi J.G."/>
            <person name="Papp V."/>
            <person name="Albert L."/>
            <person name="Andreopoulos W."/>
            <person name="Angelini C."/>
            <person name="Antonin V."/>
            <person name="Barry K.W."/>
            <person name="Bougher N.L."/>
            <person name="Buchanan P."/>
            <person name="Buyck B."/>
            <person name="Bense V."/>
            <person name="Catcheside P."/>
            <person name="Chovatia M."/>
            <person name="Cooper J."/>
            <person name="Damon W."/>
            <person name="Desjardin D."/>
            <person name="Finy P."/>
            <person name="Geml J."/>
            <person name="Haridas S."/>
            <person name="Hughes K."/>
            <person name="Justo A."/>
            <person name="Karasinski D."/>
            <person name="Kautmanova I."/>
            <person name="Kiss B."/>
            <person name="Kocsube S."/>
            <person name="Kotiranta H."/>
            <person name="LaButti K.M."/>
            <person name="Lechner B.E."/>
            <person name="Liimatainen K."/>
            <person name="Lipzen A."/>
            <person name="Lukacs Z."/>
            <person name="Mihaltcheva S."/>
            <person name="Morgado L.N."/>
            <person name="Niskanen T."/>
            <person name="Noordeloos M.E."/>
            <person name="Ohm R.A."/>
            <person name="Ortiz-Santana B."/>
            <person name="Ovrebo C."/>
            <person name="Racz N."/>
            <person name="Riley R."/>
            <person name="Savchenko A."/>
            <person name="Shiryaev A."/>
            <person name="Soop K."/>
            <person name="Spirin V."/>
            <person name="Szebenyi C."/>
            <person name="Tomsovsky M."/>
            <person name="Tulloss R.E."/>
            <person name="Uehling J."/>
            <person name="Grigoriev I.V."/>
            <person name="Vagvolgyi C."/>
            <person name="Papp T."/>
            <person name="Martin F.M."/>
            <person name="Miettinen O."/>
            <person name="Hibbett D.S."/>
            <person name="Nagy L.G."/>
        </authorList>
    </citation>
    <scope>NUCLEOTIDE SEQUENCE [LARGE SCALE GENOMIC DNA]</scope>
    <source>
        <strain evidence="2 3">HHB13444</strain>
    </source>
</reference>
<dbReference type="InParanoid" id="A0A5C3PGC9"/>
<accession>A0A5C3PGC9</accession>
<proteinExistence type="predicted"/>
<dbReference type="STRING" id="1314778.A0A5C3PGC9"/>
<gene>
    <name evidence="2" type="ORF">K466DRAFT_522060</name>
</gene>
<dbReference type="Gene3D" id="3.30.710.10">
    <property type="entry name" value="Potassium Channel Kv1.1, Chain A"/>
    <property type="match status" value="1"/>
</dbReference>
<feature type="domain" description="BTB" evidence="1">
    <location>
        <begin position="37"/>
        <end position="108"/>
    </location>
</feature>
<dbReference type="InterPro" id="IPR011333">
    <property type="entry name" value="SKP1/BTB/POZ_sf"/>
</dbReference>
<dbReference type="InterPro" id="IPR000210">
    <property type="entry name" value="BTB/POZ_dom"/>
</dbReference>
<dbReference type="Proteomes" id="UP000308197">
    <property type="component" value="Unassembled WGS sequence"/>
</dbReference>
<name>A0A5C3PGC9_9APHY</name>